<feature type="compositionally biased region" description="Basic and acidic residues" evidence="1">
    <location>
        <begin position="1511"/>
        <end position="1520"/>
    </location>
</feature>
<dbReference type="GeneID" id="20714925"/>
<feature type="compositionally biased region" description="Basic and acidic residues" evidence="1">
    <location>
        <begin position="1473"/>
        <end position="1495"/>
    </location>
</feature>
<feature type="compositionally biased region" description="Basic and acidic residues" evidence="1">
    <location>
        <begin position="1433"/>
        <end position="1449"/>
    </location>
</feature>
<feature type="region of interest" description="Disordered" evidence="1">
    <location>
        <begin position="1370"/>
        <end position="1574"/>
    </location>
</feature>
<dbReference type="EMBL" id="AP011947">
    <property type="protein sequence ID" value="BAM40554.1"/>
    <property type="molecule type" value="Genomic_DNA"/>
</dbReference>
<keyword evidence="3" id="KW-1185">Reference proteome</keyword>
<accession>J4DPE3</accession>
<dbReference type="VEuPathDB" id="PiroplasmaDB:TOT_020000809"/>
<protein>
    <submittedName>
        <fullName evidence="2">Uncharacterized protein</fullName>
    </submittedName>
</protein>
<feature type="compositionally biased region" description="Polar residues" evidence="1">
    <location>
        <begin position="1496"/>
        <end position="1510"/>
    </location>
</feature>
<reference evidence="2 3" key="1">
    <citation type="journal article" date="2012" name="MBio">
        <title>Comparative genome analysis of three eukaryotic parasites with differing abilities to transform leukocytes reveals key mediators of Theileria-induced leukocyte transformation.</title>
        <authorList>
            <person name="Hayashida K."/>
            <person name="Hara Y."/>
            <person name="Abe T."/>
            <person name="Yamasaki C."/>
            <person name="Toyoda A."/>
            <person name="Kosuge T."/>
            <person name="Suzuki Y."/>
            <person name="Sato Y."/>
            <person name="Kawashima S."/>
            <person name="Katayama T."/>
            <person name="Wakaguri H."/>
            <person name="Inoue N."/>
            <person name="Homma K."/>
            <person name="Tada-Umezaki M."/>
            <person name="Yagi Y."/>
            <person name="Fujii Y."/>
            <person name="Habara T."/>
            <person name="Kanehisa M."/>
            <person name="Watanabe H."/>
            <person name="Ito K."/>
            <person name="Gojobori T."/>
            <person name="Sugawara H."/>
            <person name="Imanishi T."/>
            <person name="Weir W."/>
            <person name="Gardner M."/>
            <person name="Pain A."/>
            <person name="Shiels B."/>
            <person name="Hattori M."/>
            <person name="Nene V."/>
            <person name="Sugimoto C."/>
        </authorList>
    </citation>
    <scope>NUCLEOTIDE SEQUENCE [LARGE SCALE GENOMIC DNA]</scope>
    <source>
        <strain evidence="2 3">Shintoku</strain>
    </source>
</reference>
<name>J4DPE3_THEOR</name>
<dbReference type="Proteomes" id="UP000003786">
    <property type="component" value="Chromosome 2"/>
</dbReference>
<dbReference type="RefSeq" id="XP_009690855.1">
    <property type="nucleotide sequence ID" value="XM_009692560.1"/>
</dbReference>
<sequence length="1631" mass="185940">MVDIKLSQKNDKYTGANETVHVKKEDYDSLKSFDKVTYDIHYNTSYPSSSWLFWSKWPFYVYIKSLTMDNLIFTYCTNSAEHLVNKVEAFYSKDHPRIPLVIGFIRSNSTQYYKYVDLTKLKTSTGFPKNDYFLDSEIPNKLKEENSRRNKLTFKTDKRSENYQRDEERTKYKNYVQYKYSVHEDKFAGPYILSPNTLFEKEQSLVYESFFDIEGKSFDFIEIYYSDKDVALLVKFTDYSTENSSNTDTYFKRETRDGKKWKKISDTGTDFNTENLPATLDKVFYDINQSIMIYINKNTRDSSYPIKLVENIEDTPDSCKKQSLKISVKACSSLSDKNYQCFYNDLSQTTTGDISGLSNVIGLRLFIGSNTNESSNVDDSIKDDIEVKLYETALSKREIIYYKTASGPPQNKDKIYTYFYNDDNVPLLICYKNKWYKSISKEKYFDKWAEETELKGIEPGQSGLDSSIVSQLKKINRDLNAILLNNSAKYGLNIGEKKPKGFVETRVDVKIDNNQKYRKKTFETTNKGEIGKVMIGEEEILDCEKNKSFSQVYESEYSNKNYNQVTAYYHLSDSSNSSPLLICFGKKSSISDLFYERKISTDITKWRKIEDRNTSNLKEDSGLTNKINSIHYSFNKSLKLQLEKQGGQYQICLVNNNLTGTDPGSSISNEITVSKISDCLSDSNYICYEHTIPAFTGSTKEENIGGLRLFIYDREIPTHKNNGQSQKLPIFYNCNKKDVHVYFYSNKSVDTIPLLVGYNGNYYKPSSKNNYFNKWIQVQGITSPNTHLKAELDQINLDLNEINLSQTDDNSSYGISKPQESAELKSQFHTDRIKVNVCKSSYYRKICHTTTNEYSIGKVYYNGKLTGLKTNGAGNEIFIYYTYNDVNYVKPLLVQIKSSDSDKWYSRNDIDGIIWTNIEPIDSNEQIKHQLHTIGSKLFVPLTVKMEQHYDYTNDSHNTIAGDSDSSEVKVDRLYRDPGFRPESYRCCEHQLYNYYNNIKQSNPTLDLLINIAGNNIGLIYNNKMLPLYYKKSDSTLQSSIIVYFYENDCLGSSETDKVPLMFKFGNQFFIPIDKSNYFKKWNQINISLSSGNDLIKKNIKDKLDEINSILNEIDSSQKTDYGIPYCSDSYYYKKDGFSSKRVVVTEYSNSTHIMRVHDPVNKYKISKIKAISNQDFNEHKDKLKSHDIAQVAFIFTLKDLIYPKLVLLNQKTSFNNATFGYYYYDNKGEKELKYQFKEIEYGCDLMTSLTTTPEDDEHQCREYFEQIPEIFKQLTTDPMNRISNQHSEVETEICDQNVDSGITQCPGTEPPPLKGSELGPTSPIDPVGSQEAMGEGDSAVQLLLPAQEAIPKQVEHSESPPVLLPETSKQTITHSPQAEIPGGHISQSSDLHVTGSESLHHSTSTSELSLASNPDHRQNGDVTSGRTSPIAEIKESSPPDSLDSRESTSQKGVGSGLADRGTTVSSPESAENGDRYKNLGQDQERFRTSNREDQAVSSGTGFESASDTNHNQRREEQELSKVGVDSSNDSDSLGLENGNEFSSSGGMTSRNGKRKVVEEPVPNPDDNTTEDKGVGEKIVKFLDDHKEAVGGGGGALVTVSSSAYPLYKVISRLTIIETLPTLIRLKKLRY</sequence>
<evidence type="ECO:0000313" key="2">
    <source>
        <dbReference type="EMBL" id="BAM40554.1"/>
    </source>
</evidence>
<organism evidence="2 3">
    <name type="scientific">Theileria orientalis strain Shintoku</name>
    <dbReference type="NCBI Taxonomy" id="869250"/>
    <lineage>
        <taxon>Eukaryota</taxon>
        <taxon>Sar</taxon>
        <taxon>Alveolata</taxon>
        <taxon>Apicomplexa</taxon>
        <taxon>Aconoidasida</taxon>
        <taxon>Piroplasmida</taxon>
        <taxon>Theileriidae</taxon>
        <taxon>Theileria</taxon>
    </lineage>
</organism>
<dbReference type="eggNOG" id="ENOG502QX26">
    <property type="taxonomic scope" value="Eukaryota"/>
</dbReference>
<feature type="region of interest" description="Disordered" evidence="1">
    <location>
        <begin position="1300"/>
        <end position="1336"/>
    </location>
</feature>
<evidence type="ECO:0000313" key="3">
    <source>
        <dbReference type="Proteomes" id="UP000003786"/>
    </source>
</evidence>
<proteinExistence type="predicted"/>
<gene>
    <name evidence="2" type="ORF">TOT_020000809</name>
</gene>
<feature type="compositionally biased region" description="Polar residues" evidence="1">
    <location>
        <begin position="1540"/>
        <end position="1551"/>
    </location>
</feature>
<dbReference type="KEGG" id="tot:TOT_020000809"/>
<dbReference type="OrthoDB" id="10646235at2759"/>
<evidence type="ECO:0000256" key="1">
    <source>
        <dbReference type="SAM" id="MobiDB-lite"/>
    </source>
</evidence>